<feature type="transmembrane region" description="Helical" evidence="6">
    <location>
        <begin position="349"/>
        <end position="368"/>
    </location>
</feature>
<evidence type="ECO:0000256" key="2">
    <source>
        <dbReference type="ARBA" id="ARBA00022692"/>
    </source>
</evidence>
<feature type="transmembrane region" description="Helical" evidence="6">
    <location>
        <begin position="189"/>
        <end position="208"/>
    </location>
</feature>
<feature type="compositionally biased region" description="Basic and acidic residues" evidence="5">
    <location>
        <begin position="491"/>
        <end position="546"/>
    </location>
</feature>
<proteinExistence type="predicted"/>
<sequence length="546" mass="60079">MSCQSCYVGSIANCNVVSDWETVEAQPLTLAVPPSSTATDKTHVPILITTIRTLTIIVVVVVVLLIVLLEGRSDANETEKETVSLASRLLETVQELATAIANDLPPGNNTTIQGGKMLIFGIKVNMSVSVGAKFQNFPTNSEVPLSDIFEIPFASLQGLKGAVPISLVVSDRLGAWMTPDSLYSERNTIHINFVLCLAAGQLVFVLGIDQTDNKIICAVIAGLLHFLFLCAFCWMLLEGLQIYRKLVVVFDSKFSWTPVFFAIGYGVPAIIVTLCASVNRKGYGTPTMCWLSFGERLSLELHRTGACDTRLQHYHAVRRCANHVAPFDLWNTATKTGGRKDIYNDQGSASLSVLLGTGWLLGAFQIGALKIAMAYIFTLLNSVQGIFIFGFHCLGNSKVRKEYRKALRQATWIPMPIRVGLYKLVATPSTAEMEPISTSGASASGTFTKMFQSHQEGGKINPEMSTCMTNLRSISITREEKSSEQITQFTERVDSHEQADKDSRTDPQEVPDEKPEKVENEKMEKAEKEEKMEKAEKEKKDGDKDG</sequence>
<dbReference type="Gene3D" id="1.20.1070.10">
    <property type="entry name" value="Rhodopsin 7-helix transmembrane proteins"/>
    <property type="match status" value="2"/>
</dbReference>
<comment type="caution">
    <text evidence="8">The sequence shown here is derived from an EMBL/GenBank/DDBJ whole genome shotgun (WGS) entry which is preliminary data.</text>
</comment>
<evidence type="ECO:0000256" key="6">
    <source>
        <dbReference type="SAM" id="Phobius"/>
    </source>
</evidence>
<comment type="subcellular location">
    <subcellularLocation>
        <location evidence="1">Membrane</location>
        <topology evidence="1">Multi-pass membrane protein</topology>
    </subcellularLocation>
</comment>
<protein>
    <recommendedName>
        <fullName evidence="7">G-protein coupled receptors family 2 profile 2 domain-containing protein</fullName>
    </recommendedName>
</protein>
<gene>
    <name evidence="8" type="ORF">C0Q70_03609</name>
</gene>
<dbReference type="AlphaFoldDB" id="A0A2T7PT66"/>
<dbReference type="GO" id="GO:0004930">
    <property type="term" value="F:G protein-coupled receptor activity"/>
    <property type="evidence" value="ECO:0007669"/>
    <property type="project" value="InterPro"/>
</dbReference>
<dbReference type="STRING" id="400727.A0A2T7PT66"/>
<reference evidence="8 9" key="1">
    <citation type="submission" date="2018-04" db="EMBL/GenBank/DDBJ databases">
        <title>The genome of golden apple snail Pomacea canaliculata provides insight into stress tolerance and invasive adaptation.</title>
        <authorList>
            <person name="Liu C."/>
            <person name="Liu B."/>
            <person name="Ren Y."/>
            <person name="Zhang Y."/>
            <person name="Wang H."/>
            <person name="Li S."/>
            <person name="Jiang F."/>
            <person name="Yin L."/>
            <person name="Zhang G."/>
            <person name="Qian W."/>
            <person name="Fan W."/>
        </authorList>
    </citation>
    <scope>NUCLEOTIDE SEQUENCE [LARGE SCALE GENOMIC DNA]</scope>
    <source>
        <strain evidence="8">SZHN2017</strain>
        <tissue evidence="8">Muscle</tissue>
    </source>
</reference>
<organism evidence="8 9">
    <name type="scientific">Pomacea canaliculata</name>
    <name type="common">Golden apple snail</name>
    <dbReference type="NCBI Taxonomy" id="400727"/>
    <lineage>
        <taxon>Eukaryota</taxon>
        <taxon>Metazoa</taxon>
        <taxon>Spiralia</taxon>
        <taxon>Lophotrochozoa</taxon>
        <taxon>Mollusca</taxon>
        <taxon>Gastropoda</taxon>
        <taxon>Caenogastropoda</taxon>
        <taxon>Architaenioglossa</taxon>
        <taxon>Ampullarioidea</taxon>
        <taxon>Ampullariidae</taxon>
        <taxon>Pomacea</taxon>
    </lineage>
</organism>
<evidence type="ECO:0000256" key="1">
    <source>
        <dbReference type="ARBA" id="ARBA00004141"/>
    </source>
</evidence>
<dbReference type="EMBL" id="PZQS01000002">
    <property type="protein sequence ID" value="PVD36623.1"/>
    <property type="molecule type" value="Genomic_DNA"/>
</dbReference>
<accession>A0A2T7PT66</accession>
<keyword evidence="4 6" id="KW-0472">Membrane</keyword>
<dbReference type="GO" id="GO:0005886">
    <property type="term" value="C:plasma membrane"/>
    <property type="evidence" value="ECO:0007669"/>
    <property type="project" value="TreeGrafter"/>
</dbReference>
<feature type="transmembrane region" description="Helical" evidence="6">
    <location>
        <begin position="257"/>
        <end position="278"/>
    </location>
</feature>
<feature type="transmembrane region" description="Helical" evidence="6">
    <location>
        <begin position="374"/>
        <end position="395"/>
    </location>
</feature>
<feature type="transmembrane region" description="Helical" evidence="6">
    <location>
        <begin position="215"/>
        <end position="237"/>
    </location>
</feature>
<feature type="region of interest" description="Disordered" evidence="5">
    <location>
        <begin position="477"/>
        <end position="546"/>
    </location>
</feature>
<feature type="transmembrane region" description="Helical" evidence="6">
    <location>
        <begin position="46"/>
        <end position="69"/>
    </location>
</feature>
<dbReference type="InterPro" id="IPR017981">
    <property type="entry name" value="GPCR_2-like_7TM"/>
</dbReference>
<keyword evidence="2 6" id="KW-0812">Transmembrane</keyword>
<evidence type="ECO:0000256" key="4">
    <source>
        <dbReference type="ARBA" id="ARBA00023136"/>
    </source>
</evidence>
<dbReference type="GO" id="GO:0007166">
    <property type="term" value="P:cell surface receptor signaling pathway"/>
    <property type="evidence" value="ECO:0007669"/>
    <property type="project" value="InterPro"/>
</dbReference>
<keyword evidence="9" id="KW-1185">Reference proteome</keyword>
<dbReference type="GO" id="GO:0007189">
    <property type="term" value="P:adenylate cyclase-activating G protein-coupled receptor signaling pathway"/>
    <property type="evidence" value="ECO:0007669"/>
    <property type="project" value="TreeGrafter"/>
</dbReference>
<dbReference type="Pfam" id="PF00002">
    <property type="entry name" value="7tm_2"/>
    <property type="match status" value="1"/>
</dbReference>
<evidence type="ECO:0000256" key="5">
    <source>
        <dbReference type="SAM" id="MobiDB-lite"/>
    </source>
</evidence>
<feature type="domain" description="G-protein coupled receptors family 2 profile 2" evidence="7">
    <location>
        <begin position="182"/>
        <end position="396"/>
    </location>
</feature>
<dbReference type="PROSITE" id="PS50261">
    <property type="entry name" value="G_PROTEIN_RECEP_F2_4"/>
    <property type="match status" value="1"/>
</dbReference>
<dbReference type="PANTHER" id="PTHR12011">
    <property type="entry name" value="ADHESION G-PROTEIN COUPLED RECEPTOR"/>
    <property type="match status" value="1"/>
</dbReference>
<evidence type="ECO:0000313" key="8">
    <source>
        <dbReference type="EMBL" id="PVD36623.1"/>
    </source>
</evidence>
<dbReference type="OrthoDB" id="1100386at2759"/>
<evidence type="ECO:0000313" key="9">
    <source>
        <dbReference type="Proteomes" id="UP000245119"/>
    </source>
</evidence>
<name>A0A2T7PT66_POMCA</name>
<dbReference type="Proteomes" id="UP000245119">
    <property type="component" value="Linkage Group LG2"/>
</dbReference>
<evidence type="ECO:0000259" key="7">
    <source>
        <dbReference type="PROSITE" id="PS50261"/>
    </source>
</evidence>
<evidence type="ECO:0000256" key="3">
    <source>
        <dbReference type="ARBA" id="ARBA00022989"/>
    </source>
</evidence>
<keyword evidence="3 6" id="KW-1133">Transmembrane helix</keyword>
<dbReference type="PANTHER" id="PTHR12011:SF347">
    <property type="entry name" value="FI21270P1-RELATED"/>
    <property type="match status" value="1"/>
</dbReference>
<dbReference type="InterPro" id="IPR000832">
    <property type="entry name" value="GPCR_2_secretin-like"/>
</dbReference>